<keyword evidence="2" id="KW-0731">Sigma factor</keyword>
<evidence type="ECO:0000259" key="5">
    <source>
        <dbReference type="Pfam" id="PF04542"/>
    </source>
</evidence>
<evidence type="ECO:0000259" key="6">
    <source>
        <dbReference type="Pfam" id="PF04545"/>
    </source>
</evidence>
<evidence type="ECO:0000256" key="1">
    <source>
        <dbReference type="ARBA" id="ARBA00023015"/>
    </source>
</evidence>
<comment type="caution">
    <text evidence="7">The sequence shown here is derived from an EMBL/GenBank/DDBJ whole genome shotgun (WGS) entry which is preliminary data.</text>
</comment>
<evidence type="ECO:0000256" key="2">
    <source>
        <dbReference type="ARBA" id="ARBA00023082"/>
    </source>
</evidence>
<proteinExistence type="predicted"/>
<dbReference type="Gene3D" id="1.10.1740.10">
    <property type="match status" value="1"/>
</dbReference>
<protein>
    <submittedName>
        <fullName evidence="7">RNA polymerase sigma factor FliA</fullName>
    </submittedName>
</protein>
<sequence>MTNETTIRDLDDLVRDHMALVGHLVREVMSRVPAHVSRDDLTSAGFAALVSAARGFDAARGTTFARFAATRIRGALIDELRGLDWASRSVRHRARQADTARQELTAALGRSPLPREVADRLGVPVQDLASVECDVHRAMVLSLHGFAYGAAEEMVTERTAGPEEMLLHRERIGYLHHAIEALPERLRAVVTGYFLREEPMSVIARELGVSESRVSQLRAEALNLLRDGLNSQLDPDLVAEGRDNCVARRRVHYYRQVAAAGTVSSRLALTNLDGLPAAA</sequence>
<organism evidence="7 8">
    <name type="scientific">Pilimelia terevasa</name>
    <dbReference type="NCBI Taxonomy" id="53372"/>
    <lineage>
        <taxon>Bacteria</taxon>
        <taxon>Bacillati</taxon>
        <taxon>Actinomycetota</taxon>
        <taxon>Actinomycetes</taxon>
        <taxon>Micromonosporales</taxon>
        <taxon>Micromonosporaceae</taxon>
        <taxon>Pilimelia</taxon>
    </lineage>
</organism>
<dbReference type="Gene3D" id="1.20.140.160">
    <property type="match status" value="1"/>
</dbReference>
<dbReference type="Proteomes" id="UP000662200">
    <property type="component" value="Unassembled WGS sequence"/>
</dbReference>
<dbReference type="CDD" id="cd06171">
    <property type="entry name" value="Sigma70_r4"/>
    <property type="match status" value="1"/>
</dbReference>
<dbReference type="InterPro" id="IPR013325">
    <property type="entry name" value="RNA_pol_sigma_r2"/>
</dbReference>
<keyword evidence="8" id="KW-1185">Reference proteome</keyword>
<dbReference type="InterPro" id="IPR007627">
    <property type="entry name" value="RNA_pol_sigma70_r2"/>
</dbReference>
<dbReference type="PANTHER" id="PTHR30385:SF7">
    <property type="entry name" value="RNA POLYMERASE SIGMA FACTOR FLIA"/>
    <property type="match status" value="1"/>
</dbReference>
<dbReference type="EMBL" id="BMQC01000012">
    <property type="protein sequence ID" value="GGK37220.1"/>
    <property type="molecule type" value="Genomic_DNA"/>
</dbReference>
<keyword evidence="4" id="KW-0804">Transcription</keyword>
<dbReference type="GO" id="GO:0016987">
    <property type="term" value="F:sigma factor activity"/>
    <property type="evidence" value="ECO:0007669"/>
    <property type="project" value="UniProtKB-KW"/>
</dbReference>
<gene>
    <name evidence="7" type="primary">fliA</name>
    <name evidence="7" type="ORF">GCM10010124_32410</name>
</gene>
<dbReference type="InterPro" id="IPR007630">
    <property type="entry name" value="RNA_pol_sigma70_r4"/>
</dbReference>
<dbReference type="InterPro" id="IPR000943">
    <property type="entry name" value="RNA_pol_sigma70"/>
</dbReference>
<evidence type="ECO:0000256" key="3">
    <source>
        <dbReference type="ARBA" id="ARBA00023125"/>
    </source>
</evidence>
<dbReference type="AlphaFoldDB" id="A0A8J3FJG3"/>
<dbReference type="Pfam" id="PF04542">
    <property type="entry name" value="Sigma70_r2"/>
    <property type="match status" value="1"/>
</dbReference>
<evidence type="ECO:0000256" key="4">
    <source>
        <dbReference type="ARBA" id="ARBA00023163"/>
    </source>
</evidence>
<dbReference type="GO" id="GO:0006352">
    <property type="term" value="P:DNA-templated transcription initiation"/>
    <property type="evidence" value="ECO:0007669"/>
    <property type="project" value="InterPro"/>
</dbReference>
<dbReference type="InterPro" id="IPR013324">
    <property type="entry name" value="RNA_pol_sigma_r3/r4-like"/>
</dbReference>
<reference evidence="7" key="1">
    <citation type="journal article" date="2014" name="Int. J. Syst. Evol. Microbiol.">
        <title>Complete genome sequence of Corynebacterium casei LMG S-19264T (=DSM 44701T), isolated from a smear-ripened cheese.</title>
        <authorList>
            <consortium name="US DOE Joint Genome Institute (JGI-PGF)"/>
            <person name="Walter F."/>
            <person name="Albersmeier A."/>
            <person name="Kalinowski J."/>
            <person name="Ruckert C."/>
        </authorList>
    </citation>
    <scope>NUCLEOTIDE SEQUENCE</scope>
    <source>
        <strain evidence="7">JCM 3091</strain>
    </source>
</reference>
<dbReference type="RefSeq" id="WP_189115186.1">
    <property type="nucleotide sequence ID" value="NZ_BMQC01000012.1"/>
</dbReference>
<keyword evidence="3" id="KW-0238">DNA-binding</keyword>
<dbReference type="SUPFAM" id="SSF88946">
    <property type="entry name" value="Sigma2 domain of RNA polymerase sigma factors"/>
    <property type="match status" value="1"/>
</dbReference>
<dbReference type="InterPro" id="IPR014284">
    <property type="entry name" value="RNA_pol_sigma-70_dom"/>
</dbReference>
<reference evidence="7" key="2">
    <citation type="submission" date="2020-09" db="EMBL/GenBank/DDBJ databases">
        <authorList>
            <person name="Sun Q."/>
            <person name="Ohkuma M."/>
        </authorList>
    </citation>
    <scope>NUCLEOTIDE SEQUENCE</scope>
    <source>
        <strain evidence="7">JCM 3091</strain>
    </source>
</reference>
<dbReference type="PIRSF" id="PIRSF000770">
    <property type="entry name" value="RNA_pol_sigma-SigE/K"/>
    <property type="match status" value="1"/>
</dbReference>
<name>A0A8J3FJG3_9ACTN</name>
<evidence type="ECO:0000313" key="7">
    <source>
        <dbReference type="EMBL" id="GGK37220.1"/>
    </source>
</evidence>
<keyword evidence="1" id="KW-0805">Transcription regulation</keyword>
<feature type="domain" description="RNA polymerase sigma-70 region 2" evidence="5">
    <location>
        <begin position="13"/>
        <end position="85"/>
    </location>
</feature>
<evidence type="ECO:0000313" key="8">
    <source>
        <dbReference type="Proteomes" id="UP000662200"/>
    </source>
</evidence>
<feature type="domain" description="RNA polymerase sigma-70 region 4" evidence="6">
    <location>
        <begin position="178"/>
        <end position="226"/>
    </location>
</feature>
<accession>A0A8J3FJG3</accession>
<dbReference type="Pfam" id="PF04545">
    <property type="entry name" value="Sigma70_r4"/>
    <property type="match status" value="1"/>
</dbReference>
<dbReference type="PANTHER" id="PTHR30385">
    <property type="entry name" value="SIGMA FACTOR F FLAGELLAR"/>
    <property type="match status" value="1"/>
</dbReference>
<dbReference type="NCBIfam" id="TIGR02937">
    <property type="entry name" value="sigma70-ECF"/>
    <property type="match status" value="1"/>
</dbReference>
<dbReference type="SUPFAM" id="SSF88659">
    <property type="entry name" value="Sigma3 and sigma4 domains of RNA polymerase sigma factors"/>
    <property type="match status" value="2"/>
</dbReference>
<dbReference type="GO" id="GO:0003677">
    <property type="term" value="F:DNA binding"/>
    <property type="evidence" value="ECO:0007669"/>
    <property type="project" value="UniProtKB-KW"/>
</dbReference>